<feature type="domain" description="EamA" evidence="7">
    <location>
        <begin position="10"/>
        <end position="142"/>
    </location>
</feature>
<evidence type="ECO:0000313" key="9">
    <source>
        <dbReference type="Proteomes" id="UP001589605"/>
    </source>
</evidence>
<comment type="caution">
    <text evidence="8">The sequence shown here is derived from an EMBL/GenBank/DDBJ whole genome shotgun (WGS) entry which is preliminary data.</text>
</comment>
<dbReference type="PANTHER" id="PTHR32322">
    <property type="entry name" value="INNER MEMBRANE TRANSPORTER"/>
    <property type="match status" value="1"/>
</dbReference>
<evidence type="ECO:0000256" key="6">
    <source>
        <dbReference type="SAM" id="Phobius"/>
    </source>
</evidence>
<dbReference type="SUPFAM" id="SSF103481">
    <property type="entry name" value="Multidrug resistance efflux transporter EmrE"/>
    <property type="match status" value="2"/>
</dbReference>
<feature type="transmembrane region" description="Helical" evidence="6">
    <location>
        <begin position="181"/>
        <end position="201"/>
    </location>
</feature>
<feature type="transmembrane region" description="Helical" evidence="6">
    <location>
        <begin position="275"/>
        <end position="292"/>
    </location>
</feature>
<dbReference type="PANTHER" id="PTHR32322:SF2">
    <property type="entry name" value="EAMA DOMAIN-CONTAINING PROTEIN"/>
    <property type="match status" value="1"/>
</dbReference>
<dbReference type="InterPro" id="IPR037185">
    <property type="entry name" value="EmrE-like"/>
</dbReference>
<accession>A0ABV5F3E9</accession>
<dbReference type="RefSeq" id="WP_382382894.1">
    <property type="nucleotide sequence ID" value="NZ_JBHMEZ010000012.1"/>
</dbReference>
<feature type="transmembrane region" description="Helical" evidence="6">
    <location>
        <begin position="254"/>
        <end position="269"/>
    </location>
</feature>
<feature type="transmembrane region" description="Helical" evidence="6">
    <location>
        <begin position="154"/>
        <end position="174"/>
    </location>
</feature>
<feature type="transmembrane region" description="Helical" evidence="6">
    <location>
        <begin position="7"/>
        <end position="26"/>
    </location>
</feature>
<comment type="subcellular location">
    <subcellularLocation>
        <location evidence="1">Membrane</location>
        <topology evidence="1">Multi-pass membrane protein</topology>
    </subcellularLocation>
</comment>
<dbReference type="Pfam" id="PF00892">
    <property type="entry name" value="EamA"/>
    <property type="match status" value="2"/>
</dbReference>
<keyword evidence="3 6" id="KW-0812">Transmembrane</keyword>
<dbReference type="InterPro" id="IPR050638">
    <property type="entry name" value="AA-Vitamin_Transporters"/>
</dbReference>
<protein>
    <submittedName>
        <fullName evidence="8">EamA family transporter</fullName>
    </submittedName>
</protein>
<feature type="transmembrane region" description="Helical" evidence="6">
    <location>
        <begin position="38"/>
        <end position="59"/>
    </location>
</feature>
<feature type="transmembrane region" description="Helical" evidence="6">
    <location>
        <begin position="71"/>
        <end position="92"/>
    </location>
</feature>
<evidence type="ECO:0000313" key="8">
    <source>
        <dbReference type="EMBL" id="MFB9053663.1"/>
    </source>
</evidence>
<gene>
    <name evidence="8" type="ORF">ACFFVB_11310</name>
</gene>
<evidence type="ECO:0000256" key="3">
    <source>
        <dbReference type="ARBA" id="ARBA00022692"/>
    </source>
</evidence>
<proteinExistence type="inferred from homology"/>
<name>A0ABV5F3E9_9FLAO</name>
<comment type="similarity">
    <text evidence="2">Belongs to the EamA transporter family.</text>
</comment>
<evidence type="ECO:0000256" key="1">
    <source>
        <dbReference type="ARBA" id="ARBA00004141"/>
    </source>
</evidence>
<feature type="transmembrane region" description="Helical" evidence="6">
    <location>
        <begin position="98"/>
        <end position="118"/>
    </location>
</feature>
<keyword evidence="4 6" id="KW-1133">Transmembrane helix</keyword>
<feature type="domain" description="EamA" evidence="7">
    <location>
        <begin position="155"/>
        <end position="292"/>
    </location>
</feature>
<sequence length="309" mass="34130">MPKPQKGILIILSFFAIYVIWGSTYLLNKIVVTEVAPFLLAAIRFLSAGTLIMIIAKFLKLSLRVTRAQFFNCVIAGFLFLFYGNGIFVWALKYVDSGFAALIVATQPLFVIFLMRIIQGKKIKPKSLIGVALGMLGMYLLMSQDTLNLTRESTIGIVVIFTCVLGISFASIFVSKANLPSHFFVTTGYQMLSAGTLLLLGSLSLGETWTSPIDWSTKAQVAMVLLILFGSIIAFTAFNFLLKEVSTEKVATSAYVNPVIALLLGWYFLDENISQQSIVAGGTLLMGVYFINSKKKLVMFSRFKKNLKI</sequence>
<keyword evidence="9" id="KW-1185">Reference proteome</keyword>
<dbReference type="InterPro" id="IPR000620">
    <property type="entry name" value="EamA_dom"/>
</dbReference>
<keyword evidence="5 6" id="KW-0472">Membrane</keyword>
<dbReference type="EMBL" id="JBHMEZ010000012">
    <property type="protein sequence ID" value="MFB9053663.1"/>
    <property type="molecule type" value="Genomic_DNA"/>
</dbReference>
<feature type="transmembrane region" description="Helical" evidence="6">
    <location>
        <begin position="221"/>
        <end position="242"/>
    </location>
</feature>
<feature type="transmembrane region" description="Helical" evidence="6">
    <location>
        <begin position="125"/>
        <end position="142"/>
    </location>
</feature>
<reference evidence="8 9" key="1">
    <citation type="submission" date="2024-09" db="EMBL/GenBank/DDBJ databases">
        <authorList>
            <person name="Sun Q."/>
            <person name="Mori K."/>
        </authorList>
    </citation>
    <scope>NUCLEOTIDE SEQUENCE [LARGE SCALE GENOMIC DNA]</scope>
    <source>
        <strain evidence="8 9">CECT 8286</strain>
    </source>
</reference>
<organism evidence="8 9">
    <name type="scientific">Formosa undariae</name>
    <dbReference type="NCBI Taxonomy" id="1325436"/>
    <lineage>
        <taxon>Bacteria</taxon>
        <taxon>Pseudomonadati</taxon>
        <taxon>Bacteroidota</taxon>
        <taxon>Flavobacteriia</taxon>
        <taxon>Flavobacteriales</taxon>
        <taxon>Flavobacteriaceae</taxon>
        <taxon>Formosa</taxon>
    </lineage>
</organism>
<evidence type="ECO:0000259" key="7">
    <source>
        <dbReference type="Pfam" id="PF00892"/>
    </source>
</evidence>
<evidence type="ECO:0000256" key="2">
    <source>
        <dbReference type="ARBA" id="ARBA00007362"/>
    </source>
</evidence>
<evidence type="ECO:0000256" key="4">
    <source>
        <dbReference type="ARBA" id="ARBA00022989"/>
    </source>
</evidence>
<dbReference type="Proteomes" id="UP001589605">
    <property type="component" value="Unassembled WGS sequence"/>
</dbReference>
<evidence type="ECO:0000256" key="5">
    <source>
        <dbReference type="ARBA" id="ARBA00023136"/>
    </source>
</evidence>